<proteinExistence type="predicted"/>
<name>A0ABW0ED38_9BACT</name>
<organism evidence="3 4">
    <name type="scientific">Adhaeribacter terreus</name>
    <dbReference type="NCBI Taxonomy" id="529703"/>
    <lineage>
        <taxon>Bacteria</taxon>
        <taxon>Pseudomonadati</taxon>
        <taxon>Bacteroidota</taxon>
        <taxon>Cytophagia</taxon>
        <taxon>Cytophagales</taxon>
        <taxon>Hymenobacteraceae</taxon>
        <taxon>Adhaeribacter</taxon>
    </lineage>
</organism>
<protein>
    <submittedName>
        <fullName evidence="3">DUF2062 domain-containing protein</fullName>
    </submittedName>
</protein>
<reference evidence="4" key="1">
    <citation type="journal article" date="2019" name="Int. J. Syst. Evol. Microbiol.">
        <title>The Global Catalogue of Microorganisms (GCM) 10K type strain sequencing project: providing services to taxonomists for standard genome sequencing and annotation.</title>
        <authorList>
            <consortium name="The Broad Institute Genomics Platform"/>
            <consortium name="The Broad Institute Genome Sequencing Center for Infectious Disease"/>
            <person name="Wu L."/>
            <person name="Ma J."/>
        </authorList>
    </citation>
    <scope>NUCLEOTIDE SEQUENCE [LARGE SCALE GENOMIC DNA]</scope>
    <source>
        <strain evidence="4">KACC 12602</strain>
    </source>
</reference>
<feature type="transmembrane region" description="Helical" evidence="1">
    <location>
        <begin position="123"/>
        <end position="148"/>
    </location>
</feature>
<feature type="transmembrane region" description="Helical" evidence="1">
    <location>
        <begin position="82"/>
        <end position="103"/>
    </location>
</feature>
<sequence>MEKELQPKENFFKRKLVKPLLALLKAGITPEKLSLTVTLGAIIGLIPAFGVTTLIGTLVAARFRLNSPILLLISYFVNPIQIIIAIPLVKLGIFIFGGTPLRYSLAQIMHMIKEDWVATLNKLWVANLLGIAAWALLAIPMGLVVYYATLPIFRRFVRTQAAVA</sequence>
<dbReference type="Pfam" id="PF09835">
    <property type="entry name" value="DUF2062"/>
    <property type="match status" value="1"/>
</dbReference>
<evidence type="ECO:0000259" key="2">
    <source>
        <dbReference type="Pfam" id="PF09835"/>
    </source>
</evidence>
<keyword evidence="4" id="KW-1185">Reference proteome</keyword>
<evidence type="ECO:0000256" key="1">
    <source>
        <dbReference type="SAM" id="Phobius"/>
    </source>
</evidence>
<dbReference type="PANTHER" id="PTHR35102:SF1">
    <property type="entry name" value="E3 UBIQUITIN-PROTEIN LIGASE"/>
    <property type="match status" value="1"/>
</dbReference>
<feature type="transmembrane region" description="Helical" evidence="1">
    <location>
        <begin position="39"/>
        <end position="61"/>
    </location>
</feature>
<keyword evidence="1" id="KW-1133">Transmembrane helix</keyword>
<dbReference type="PANTHER" id="PTHR35102">
    <property type="entry name" value="E3 UBIQUITIN-PROTEIN LIGASE"/>
    <property type="match status" value="1"/>
</dbReference>
<gene>
    <name evidence="3" type="ORF">ACFPIB_14485</name>
</gene>
<evidence type="ECO:0000313" key="4">
    <source>
        <dbReference type="Proteomes" id="UP001596161"/>
    </source>
</evidence>
<evidence type="ECO:0000313" key="3">
    <source>
        <dbReference type="EMBL" id="MFC5271822.1"/>
    </source>
</evidence>
<dbReference type="InterPro" id="IPR018639">
    <property type="entry name" value="DUF2062"/>
</dbReference>
<keyword evidence="1" id="KW-0812">Transmembrane</keyword>
<feature type="domain" description="DUF2062" evidence="2">
    <location>
        <begin position="18"/>
        <end position="160"/>
    </location>
</feature>
<dbReference type="EMBL" id="JBHSKT010000009">
    <property type="protein sequence ID" value="MFC5271822.1"/>
    <property type="molecule type" value="Genomic_DNA"/>
</dbReference>
<dbReference type="RefSeq" id="WP_378018181.1">
    <property type="nucleotide sequence ID" value="NZ_JBHSKT010000009.1"/>
</dbReference>
<accession>A0ABW0ED38</accession>
<keyword evidence="1" id="KW-0472">Membrane</keyword>
<dbReference type="Proteomes" id="UP001596161">
    <property type="component" value="Unassembled WGS sequence"/>
</dbReference>
<comment type="caution">
    <text evidence="3">The sequence shown here is derived from an EMBL/GenBank/DDBJ whole genome shotgun (WGS) entry which is preliminary data.</text>
</comment>